<accession>A0A1E1WZ32</accession>
<name>A0A1E1WZ32_9ACAR</name>
<evidence type="ECO:0000313" key="2">
    <source>
        <dbReference type="EMBL" id="JAT92289.1"/>
    </source>
</evidence>
<proteinExistence type="evidence at transcript level"/>
<keyword evidence="1" id="KW-0732">Signal</keyword>
<sequence length="97" mass="10167">MGREFFRVAVLLVALSIVTAQWQVRPIVSVAGNNARDFGANVGARVEGVMHKFPSSGAKIIGSAEASKSFGRAGGHGWNGPPQGQVGVRVELPLGRK</sequence>
<feature type="signal peptide" evidence="1">
    <location>
        <begin position="1"/>
        <end position="20"/>
    </location>
</feature>
<dbReference type="EMBL" id="GFAC01006899">
    <property type="protein sequence ID" value="JAT92289.1"/>
    <property type="molecule type" value="mRNA"/>
</dbReference>
<protein>
    <submittedName>
        <fullName evidence="2">Putative secreted salivary gland peptide</fullName>
    </submittedName>
</protein>
<evidence type="ECO:0000256" key="1">
    <source>
        <dbReference type="SAM" id="SignalP"/>
    </source>
</evidence>
<dbReference type="AlphaFoldDB" id="A0A1E1WZ32"/>
<organism evidence="2">
    <name type="scientific">Amblyomma aureolatum</name>
    <dbReference type="NCBI Taxonomy" id="187763"/>
    <lineage>
        <taxon>Eukaryota</taxon>
        <taxon>Metazoa</taxon>
        <taxon>Ecdysozoa</taxon>
        <taxon>Arthropoda</taxon>
        <taxon>Chelicerata</taxon>
        <taxon>Arachnida</taxon>
        <taxon>Acari</taxon>
        <taxon>Parasitiformes</taxon>
        <taxon>Ixodida</taxon>
        <taxon>Ixodoidea</taxon>
        <taxon>Ixodidae</taxon>
        <taxon>Amblyomminae</taxon>
        <taxon>Amblyomma</taxon>
    </lineage>
</organism>
<feature type="chain" id="PRO_5009115770" evidence="1">
    <location>
        <begin position="21"/>
        <end position="97"/>
    </location>
</feature>
<reference evidence="2" key="1">
    <citation type="journal article" date="2017" name="Front. Cell. Infect. Microbiol.">
        <title>The Distinct Transcriptional Response of the Midgut of Amblyomma sculptum and Amblyomma aureolatum Ticks to Rickettsia rickettsii Correlates to Their Differences in Susceptibility to Infection.</title>
        <authorList>
            <person name="Martins L.A."/>
            <person name="Galletti M.F.B.M."/>
            <person name="Ribeiro J.M."/>
            <person name="Fujita A."/>
            <person name="Costa F.B."/>
            <person name="Labruna M.B."/>
            <person name="Daffre S."/>
            <person name="Fogaca A.C."/>
        </authorList>
    </citation>
    <scope>NUCLEOTIDE SEQUENCE</scope>
</reference>